<protein>
    <submittedName>
        <fullName evidence="1">Uncharacterized protein</fullName>
    </submittedName>
</protein>
<evidence type="ECO:0000313" key="2">
    <source>
        <dbReference type="Proteomes" id="UP001153076"/>
    </source>
</evidence>
<gene>
    <name evidence="1" type="ORF">Cgig2_006739</name>
</gene>
<proteinExistence type="predicted"/>
<dbReference type="OrthoDB" id="1752268at2759"/>
<reference evidence="1" key="1">
    <citation type="submission" date="2022-04" db="EMBL/GenBank/DDBJ databases">
        <title>Carnegiea gigantea Genome sequencing and assembly v2.</title>
        <authorList>
            <person name="Copetti D."/>
            <person name="Sanderson M.J."/>
            <person name="Burquez A."/>
            <person name="Wojciechowski M.F."/>
        </authorList>
    </citation>
    <scope>NUCLEOTIDE SEQUENCE</scope>
    <source>
        <strain evidence="1">SGP5-SGP5p</strain>
        <tissue evidence="1">Aerial part</tissue>
    </source>
</reference>
<dbReference type="AlphaFoldDB" id="A0A9Q1GX48"/>
<comment type="caution">
    <text evidence="1">The sequence shown here is derived from an EMBL/GenBank/DDBJ whole genome shotgun (WGS) entry which is preliminary data.</text>
</comment>
<name>A0A9Q1GX48_9CARY</name>
<organism evidence="1 2">
    <name type="scientific">Carnegiea gigantea</name>
    <dbReference type="NCBI Taxonomy" id="171969"/>
    <lineage>
        <taxon>Eukaryota</taxon>
        <taxon>Viridiplantae</taxon>
        <taxon>Streptophyta</taxon>
        <taxon>Embryophyta</taxon>
        <taxon>Tracheophyta</taxon>
        <taxon>Spermatophyta</taxon>
        <taxon>Magnoliopsida</taxon>
        <taxon>eudicotyledons</taxon>
        <taxon>Gunneridae</taxon>
        <taxon>Pentapetalae</taxon>
        <taxon>Caryophyllales</taxon>
        <taxon>Cactineae</taxon>
        <taxon>Cactaceae</taxon>
        <taxon>Cactoideae</taxon>
        <taxon>Echinocereeae</taxon>
        <taxon>Carnegiea</taxon>
    </lineage>
</organism>
<evidence type="ECO:0000313" key="1">
    <source>
        <dbReference type="EMBL" id="KAJ8427062.1"/>
    </source>
</evidence>
<keyword evidence="2" id="KW-1185">Reference proteome</keyword>
<sequence length="184" mass="21430">MGIHYVASTSRIQVYIISLILCRNYRVVMLTTKLAEEMKYNQDKRPWKDEERVERFYTTHRNILIDIKGSSMLRRPKPIETPVKFRNTNNYYEYHDDYGHTISDCRELKKFELDDGNVAKLYGDQKMARECYYVSLKSLGRKEEPPTGEISQPNKMGRNVAAETIVVLSALAEEHGLPHPKPTS</sequence>
<dbReference type="EMBL" id="JAKOGI010001195">
    <property type="protein sequence ID" value="KAJ8427062.1"/>
    <property type="molecule type" value="Genomic_DNA"/>
</dbReference>
<dbReference type="Proteomes" id="UP001153076">
    <property type="component" value="Unassembled WGS sequence"/>
</dbReference>
<accession>A0A9Q1GX48</accession>